<keyword evidence="3" id="KW-1185">Reference proteome</keyword>
<keyword evidence="1" id="KW-0812">Transmembrane</keyword>
<accession>A0A4R6JDK6</accession>
<proteinExistence type="predicted"/>
<feature type="transmembrane region" description="Helical" evidence="1">
    <location>
        <begin position="178"/>
        <end position="197"/>
    </location>
</feature>
<feature type="transmembrane region" description="Helical" evidence="1">
    <location>
        <begin position="17"/>
        <end position="39"/>
    </location>
</feature>
<evidence type="ECO:0008006" key="4">
    <source>
        <dbReference type="Google" id="ProtNLM"/>
    </source>
</evidence>
<feature type="transmembrane region" description="Helical" evidence="1">
    <location>
        <begin position="149"/>
        <end position="171"/>
    </location>
</feature>
<comment type="caution">
    <text evidence="2">The sequence shown here is derived from an EMBL/GenBank/DDBJ whole genome shotgun (WGS) entry which is preliminary data.</text>
</comment>
<evidence type="ECO:0000313" key="2">
    <source>
        <dbReference type="EMBL" id="TDO33963.1"/>
    </source>
</evidence>
<dbReference type="RefSeq" id="WP_133805071.1">
    <property type="nucleotide sequence ID" value="NZ_SNWQ01000029.1"/>
</dbReference>
<dbReference type="AlphaFoldDB" id="A0A4R6JDK6"/>
<gene>
    <name evidence="2" type="ORF">EV643_12961</name>
</gene>
<dbReference type="Proteomes" id="UP000295388">
    <property type="component" value="Unassembled WGS sequence"/>
</dbReference>
<evidence type="ECO:0000256" key="1">
    <source>
        <dbReference type="SAM" id="Phobius"/>
    </source>
</evidence>
<protein>
    <recommendedName>
        <fullName evidence="4">ABC-2 type transport system permease protein</fullName>
    </recommendedName>
</protein>
<sequence>MLALIQGEFAKLRSTRLWLWLLLATMSLTALFASLNIAFNDDPDTLAPPLATAAGQRLLFGTSAGGAQTLVAILAAIGITAEYRHRTATTTFLATPHRGRVVAAKLVSYGMVGAGYAVLCIAVVTAIAWPWLKARGIEPTLTGNGIPATFAGVVVAVTLFALLGVGLGALLRDQVATVVGLLVYLFVAEPIVTRIPALQDWSIFLPGPSASALSQITLTDQDFLEPWQGGVLLAVYALLAEVAGLWRTTRLDVT</sequence>
<organism evidence="2 3">
    <name type="scientific">Kribbella caucasensis</name>
    <dbReference type="NCBI Taxonomy" id="2512215"/>
    <lineage>
        <taxon>Bacteria</taxon>
        <taxon>Bacillati</taxon>
        <taxon>Actinomycetota</taxon>
        <taxon>Actinomycetes</taxon>
        <taxon>Propionibacteriales</taxon>
        <taxon>Kribbellaceae</taxon>
        <taxon>Kribbella</taxon>
    </lineage>
</organism>
<evidence type="ECO:0000313" key="3">
    <source>
        <dbReference type="Proteomes" id="UP000295388"/>
    </source>
</evidence>
<keyword evidence="1" id="KW-1133">Transmembrane helix</keyword>
<feature type="transmembrane region" description="Helical" evidence="1">
    <location>
        <begin position="102"/>
        <end position="129"/>
    </location>
</feature>
<dbReference type="EMBL" id="SNWQ01000029">
    <property type="protein sequence ID" value="TDO33963.1"/>
    <property type="molecule type" value="Genomic_DNA"/>
</dbReference>
<feature type="transmembrane region" description="Helical" evidence="1">
    <location>
        <begin position="227"/>
        <end position="246"/>
    </location>
</feature>
<name>A0A4R6JDK6_9ACTN</name>
<feature type="transmembrane region" description="Helical" evidence="1">
    <location>
        <begin position="59"/>
        <end position="81"/>
    </location>
</feature>
<reference evidence="2 3" key="1">
    <citation type="submission" date="2019-03" db="EMBL/GenBank/DDBJ databases">
        <title>Genomic Encyclopedia of Type Strains, Phase III (KMG-III): the genomes of soil and plant-associated and newly described type strains.</title>
        <authorList>
            <person name="Whitman W."/>
        </authorList>
    </citation>
    <scope>NUCLEOTIDE SEQUENCE [LARGE SCALE GENOMIC DNA]</scope>
    <source>
        <strain evidence="2 3">VKM Ac-2527</strain>
    </source>
</reference>
<keyword evidence="1" id="KW-0472">Membrane</keyword>
<dbReference type="OrthoDB" id="5244396at2"/>